<dbReference type="EMBL" id="FN543104">
    <property type="protein sequence ID" value="CBA27222.1"/>
    <property type="molecule type" value="Genomic_DNA"/>
</dbReference>
<sequence length="144" mass="14865">MAAGAQGSGPSPYTECGIGASIFKDTDWAAATSNVTWDLGTTALSSASYSPEMCSPKKVKAAMLIRDNYAQISEEIARGQGDHLSAALEVFGCSAVAQPVAATQVRGEFGRMVSTSSYGGQSQIQKAGQMYQVIQSAAQGRCGA</sequence>
<organism evidence="1">
    <name type="scientific">Curvibacter symbiont subsp. Hydra magnipapillata</name>
    <dbReference type="NCBI Taxonomy" id="667019"/>
    <lineage>
        <taxon>Bacteria</taxon>
        <taxon>Pseudomonadati</taxon>
        <taxon>Pseudomonadota</taxon>
        <taxon>Betaproteobacteria</taxon>
        <taxon>Burkholderiales</taxon>
        <taxon>Comamonadaceae</taxon>
        <taxon>Curvibacter</taxon>
    </lineage>
</organism>
<evidence type="ECO:0000313" key="1">
    <source>
        <dbReference type="EMBL" id="CBA27222.1"/>
    </source>
</evidence>
<dbReference type="InterPro" id="IPR021383">
    <property type="entry name" value="DUF3015"/>
</dbReference>
<dbReference type="AlphaFoldDB" id="C9Y7L9"/>
<name>C9Y7L9_CURXX</name>
<dbReference type="Pfam" id="PF11220">
    <property type="entry name" value="DUF3015"/>
    <property type="match status" value="1"/>
</dbReference>
<protein>
    <recommendedName>
        <fullName evidence="2">DUF3015 domain-containing protein</fullName>
    </recommendedName>
</protein>
<gene>
    <name evidence="1" type="ORF">Csp_A01200</name>
</gene>
<proteinExistence type="predicted"/>
<accession>C9Y7L9</accession>
<evidence type="ECO:0008006" key="2">
    <source>
        <dbReference type="Google" id="ProtNLM"/>
    </source>
</evidence>
<reference evidence="1" key="1">
    <citation type="journal article" date="2010" name="Nature">
        <title>The dynamic genome of Hydra.</title>
        <authorList>
            <person name="Chapman J.A."/>
            <person name="Kirkness E.F."/>
            <person name="Simakov O."/>
            <person name="Hampson S.E."/>
            <person name="Mitros T."/>
            <person name="Weinmaier T."/>
            <person name="Rattei T."/>
            <person name="Balasubramanian P.G."/>
            <person name="Borman J."/>
            <person name="Busam D."/>
            <person name="Disbennett K."/>
            <person name="Pfannkoch C."/>
            <person name="Sumin N."/>
            <person name="Sutton G."/>
            <person name="Viswanathan L."/>
            <person name="Walenz B."/>
            <person name="Goodstein D.M."/>
            <person name="Hellsten U."/>
            <person name="Kawashima T."/>
            <person name="Prochnik S.E."/>
            <person name="Putnam N.H."/>
            <person name="Shu S."/>
            <person name="Blumberg B."/>
            <person name="Dana C.E."/>
            <person name="Gee L."/>
            <person name="Kibler D.F."/>
            <person name="Law L."/>
            <person name="Lindgens D."/>
            <person name="Martinez D.E."/>
            <person name="Peng J."/>
            <person name="Wigge P.A."/>
            <person name="Bertulat B."/>
            <person name="Guder C."/>
            <person name="Nakamura Y."/>
            <person name="Ozbek S."/>
            <person name="Watanabe H."/>
            <person name="Khalturin K."/>
            <person name="Hemmrich G."/>
            <person name="Franke A."/>
            <person name="Augustin R."/>
            <person name="Fraune S."/>
            <person name="Hayakawa E."/>
            <person name="Hayakawa S."/>
            <person name="Hirose M."/>
            <person name="Hwang J."/>
            <person name="Ikeo K."/>
            <person name="Nishimiya-Fujisawa C."/>
            <person name="Ogura A."/>
            <person name="Takahashi T."/>
            <person name="Steinmetz P.R."/>
            <person name="Zhang X."/>
            <person name="Aufschnaiter R."/>
            <person name="Eder M.K."/>
            <person name="Gorny A.K."/>
            <person name="Salvenmoser W."/>
            <person name="Heimberg A.M."/>
            <person name="Wheeler B.M."/>
            <person name="Peterson K.J."/>
            <person name="Boettger A."/>
            <person name="Tischler P."/>
            <person name="Wolf A."/>
            <person name="Gojobori T."/>
            <person name="Remington K.A."/>
            <person name="Strausberg R.L."/>
            <person name="Venter J."/>
            <person name="Technau U."/>
            <person name="Hobmayer B."/>
            <person name="Bosch T.C."/>
            <person name="Holstein T.W."/>
            <person name="Fujisawa T."/>
            <person name="Bode H.R."/>
            <person name="David C.N."/>
            <person name="Rokhsar D.S."/>
            <person name="Steele R.E."/>
        </authorList>
    </citation>
    <scope>NUCLEOTIDE SEQUENCE</scope>
</reference>